<proteinExistence type="inferred from homology"/>
<dbReference type="OrthoDB" id="3449578at2"/>
<dbReference type="PROSITE" id="PS51892">
    <property type="entry name" value="SUBTILASE"/>
    <property type="match status" value="1"/>
</dbReference>
<organism evidence="11 12">
    <name type="scientific">Actinomadura rayongensis</name>
    <dbReference type="NCBI Taxonomy" id="1429076"/>
    <lineage>
        <taxon>Bacteria</taxon>
        <taxon>Bacillati</taxon>
        <taxon>Actinomycetota</taxon>
        <taxon>Actinomycetes</taxon>
        <taxon>Streptosporangiales</taxon>
        <taxon>Thermomonosporaceae</taxon>
        <taxon>Actinomadura</taxon>
    </lineage>
</organism>
<dbReference type="PRINTS" id="PR00633">
    <property type="entry name" value="RCCNDNSATION"/>
</dbReference>
<evidence type="ECO:0000256" key="2">
    <source>
        <dbReference type="ARBA" id="ARBA00022670"/>
    </source>
</evidence>
<feature type="domain" description="RCC1-like" evidence="10">
    <location>
        <begin position="852"/>
        <end position="1174"/>
    </location>
</feature>
<evidence type="ECO:0000256" key="7">
    <source>
        <dbReference type="SAM" id="MobiDB-lite"/>
    </source>
</evidence>
<dbReference type="Pfam" id="PF00415">
    <property type="entry name" value="RCC1"/>
    <property type="match status" value="1"/>
</dbReference>
<comment type="similarity">
    <text evidence="6">Belongs to the peptidase S8 family.</text>
</comment>
<dbReference type="GO" id="GO:0004252">
    <property type="term" value="F:serine-type endopeptidase activity"/>
    <property type="evidence" value="ECO:0007669"/>
    <property type="project" value="InterPro"/>
</dbReference>
<name>A0A6I4WCI8_9ACTN</name>
<dbReference type="Gene3D" id="3.40.50.200">
    <property type="entry name" value="Peptidase S8/S53 domain"/>
    <property type="match status" value="1"/>
</dbReference>
<comment type="caution">
    <text evidence="11">The sequence shown here is derived from an EMBL/GenBank/DDBJ whole genome shotgun (WGS) entry which is preliminary data.</text>
</comment>
<dbReference type="AlphaFoldDB" id="A0A6I4WCI8"/>
<dbReference type="Gene3D" id="2.130.10.30">
    <property type="entry name" value="Regulator of chromosome condensation 1/beta-lactamase-inhibitor protein II"/>
    <property type="match status" value="4"/>
</dbReference>
<evidence type="ECO:0000256" key="4">
    <source>
        <dbReference type="ARBA" id="ARBA00022801"/>
    </source>
</evidence>
<dbReference type="GO" id="GO:0005737">
    <property type="term" value="C:cytoplasm"/>
    <property type="evidence" value="ECO:0007669"/>
    <property type="project" value="TreeGrafter"/>
</dbReference>
<dbReference type="Pfam" id="PF25390">
    <property type="entry name" value="WD40_RLD"/>
    <property type="match status" value="2"/>
</dbReference>
<dbReference type="PANTHER" id="PTHR45982">
    <property type="entry name" value="REGULATOR OF CHROMOSOME CONDENSATION"/>
    <property type="match status" value="1"/>
</dbReference>
<reference evidence="11 12" key="1">
    <citation type="submission" date="2019-12" db="EMBL/GenBank/DDBJ databases">
        <title>Nocardia macrotermitis sp. nov. and Nocardia aurantia sp. nov., isolated from the gut of the fungus growing-termite Macrotermes natalensis.</title>
        <authorList>
            <person name="Christine B."/>
            <person name="Rene B."/>
        </authorList>
    </citation>
    <scope>NUCLEOTIDE SEQUENCE [LARGE SCALE GENOMIC DNA]</scope>
    <source>
        <strain evidence="11 12">DSM 102126</strain>
    </source>
</reference>
<dbReference type="InterPro" id="IPR023828">
    <property type="entry name" value="Peptidase_S8_Ser-AS"/>
</dbReference>
<protein>
    <submittedName>
        <fullName evidence="11">S8 family serine peptidase</fullName>
    </submittedName>
</protein>
<dbReference type="Pfam" id="PF00082">
    <property type="entry name" value="Peptidase_S8"/>
    <property type="match status" value="1"/>
</dbReference>
<dbReference type="InterPro" id="IPR036852">
    <property type="entry name" value="Peptidase_S8/S53_dom_sf"/>
</dbReference>
<feature type="signal peptide" evidence="8">
    <location>
        <begin position="1"/>
        <end position="19"/>
    </location>
</feature>
<evidence type="ECO:0000256" key="8">
    <source>
        <dbReference type="SAM" id="SignalP"/>
    </source>
</evidence>
<dbReference type="SUPFAM" id="SSF52743">
    <property type="entry name" value="Subtilisin-like"/>
    <property type="match status" value="1"/>
</dbReference>
<dbReference type="GO" id="GO:0005085">
    <property type="term" value="F:guanyl-nucleotide exchange factor activity"/>
    <property type="evidence" value="ECO:0007669"/>
    <property type="project" value="TreeGrafter"/>
</dbReference>
<dbReference type="SUPFAM" id="SSF50985">
    <property type="entry name" value="RCC1/BLIP-II"/>
    <property type="match status" value="3"/>
</dbReference>
<dbReference type="Proteomes" id="UP000431901">
    <property type="component" value="Unassembled WGS sequence"/>
</dbReference>
<keyword evidence="8" id="KW-0732">Signal</keyword>
<gene>
    <name evidence="11" type="ORF">GQ466_22660</name>
</gene>
<feature type="domain" description="Peptidase S8/S53" evidence="9">
    <location>
        <begin position="599"/>
        <end position="834"/>
    </location>
</feature>
<dbReference type="PROSITE" id="PS00138">
    <property type="entry name" value="SUBTILASE_SER"/>
    <property type="match status" value="1"/>
</dbReference>
<dbReference type="PROSITE" id="PS00626">
    <property type="entry name" value="RCC1_2"/>
    <property type="match status" value="1"/>
</dbReference>
<comment type="caution">
    <text evidence="6">Lacks conserved residue(s) required for the propagation of feature annotation.</text>
</comment>
<dbReference type="EMBL" id="WUTW01000005">
    <property type="protein sequence ID" value="MXQ66823.1"/>
    <property type="molecule type" value="Genomic_DNA"/>
</dbReference>
<evidence type="ECO:0000256" key="5">
    <source>
        <dbReference type="ARBA" id="ARBA00022825"/>
    </source>
</evidence>
<feature type="chain" id="PRO_5026042406" evidence="8">
    <location>
        <begin position="20"/>
        <end position="1212"/>
    </location>
</feature>
<sequence length="1212" mass="120296">MLAALALVASGLAAPGAAADPQPRLKPLYDLSREKGRPGTKGPLPKGFSQTSLNVKFRTDRTVRLRDGKLVAANQDDTRQIQRVLADFPGATIRRLAIGSEQKVADQRAKVEKRTGQESPDFNSWYSVLAPAGIEKLLGRLNALPSVEIAEAAPKAKAVSEPLRPFQRYRNAVGAAGGTGIEADAINGVPGGKGDGITVGDSGPGADAVLTATLGPGHLTVGTRHTAIVAPEFDGDLVWTWGDNTHGQLGTGTTTNSAYPVRVPGLVNVVAVAAGGDYTLALKDDGTVWAWGDNAHGQLGDGTTTERHTPVQVSGITTAKAIAAGPGGHALAVLADGTVRAWGANGSGQLGNGTTTESHIPVTVSGLSGVATTAGAISAGTVHSLAVKTNGTVVAWGGNGFGQLGNGTTTGSTTPVTVSGLSTATQVSAGTGHSITRLADGTVRTWGLNGSGQLGNGSTTSSSTPVAVAGLSGIASVAGGGNTSAADGASSYMWGANSAGQYADGTTTGQNTPALLSGRWDATAVGTWHAVHTRSASVYASGSNTAGQLGTGNTNNSTFIVGIYDRKNIWNLCHEEFTGRPGGAPVNVLPLVGPACNSRYDAMHGTSTLGIIAADDGNGKGISGLVPNAGIQLSTSNDLAAAAAALNAGDVLDLEWGIYNSAGDGLDPAEASTYYYQVILGAVQRGVSVIEPATNEGIDLDDPSDPGGAAVMARPDSGAIMVGAGAPPRPSGADCPGPSAPAERSKLDFSDYGSRVNVQAYGECAATTGVDAANDLTPTETDPNRQYWYFSGTSSATPIVAGAVAALQGIAKKYGTPLEPRQLRQLLVQTGTPQTGDTSKHIGPQPNLRAAVSYLRGGLAVGNSHGVSVRNDGSVWAWGLNSSGQLGNGTTVNSTSGVQVSGLSGVVRAPGAVAAGQNHSLAVRGDGTVWAWGANGSGQLGNGTTANSSVPVQVSGLSGVKAVAAGLSFSLALKSDGTVWAWGANASGQLGNGTTTGSSTPVQVSGISDAAVIGAGSSHGLAVRADGTVKAWGANSNGQLGNGANTNSSAPVTVSGLSGVSTWAGALAGGFAHSVALLADGTVRAWGLNNYGQLGNGSTASSNIPVAVSGLSGVATVGAGGWHSVASGTSGVSTAWGMNTSGQLGDGSTTSSSTPVVVSDWGPLAGVAAGGSSTTGTTPAGIVFAWGLNSSGQLGDGTTTNRSTPVFVNDLP</sequence>
<dbReference type="InterPro" id="IPR058923">
    <property type="entry name" value="RCC1-like_dom"/>
</dbReference>
<dbReference type="InterPro" id="IPR000408">
    <property type="entry name" value="Reg_chr_condens"/>
</dbReference>
<keyword evidence="4" id="KW-0378">Hydrolase</keyword>
<keyword evidence="1" id="KW-0344">Guanine-nucleotide releasing factor</keyword>
<keyword evidence="12" id="KW-1185">Reference proteome</keyword>
<evidence type="ECO:0000313" key="11">
    <source>
        <dbReference type="EMBL" id="MXQ66823.1"/>
    </source>
</evidence>
<evidence type="ECO:0000259" key="9">
    <source>
        <dbReference type="Pfam" id="PF00082"/>
    </source>
</evidence>
<feature type="domain" description="RCC1-like" evidence="10">
    <location>
        <begin position="218"/>
        <end position="527"/>
    </location>
</feature>
<dbReference type="InterPro" id="IPR000209">
    <property type="entry name" value="Peptidase_S8/S53_dom"/>
</dbReference>
<keyword evidence="2" id="KW-0645">Protease</keyword>
<dbReference type="GO" id="GO:0006508">
    <property type="term" value="P:proteolysis"/>
    <property type="evidence" value="ECO:0007669"/>
    <property type="project" value="UniProtKB-KW"/>
</dbReference>
<dbReference type="InterPro" id="IPR051553">
    <property type="entry name" value="Ran_GTPase-activating"/>
</dbReference>
<keyword evidence="5" id="KW-0720">Serine protease</keyword>
<evidence type="ECO:0000256" key="3">
    <source>
        <dbReference type="ARBA" id="ARBA00022737"/>
    </source>
</evidence>
<evidence type="ECO:0000313" key="12">
    <source>
        <dbReference type="Proteomes" id="UP000431901"/>
    </source>
</evidence>
<accession>A0A6I4WCI8</accession>
<dbReference type="RefSeq" id="WP_161105016.1">
    <property type="nucleotide sequence ID" value="NZ_JBHLYI010000003.1"/>
</dbReference>
<evidence type="ECO:0000256" key="1">
    <source>
        <dbReference type="ARBA" id="ARBA00022658"/>
    </source>
</evidence>
<dbReference type="PROSITE" id="PS50012">
    <property type="entry name" value="RCC1_3"/>
    <property type="match status" value="12"/>
</dbReference>
<feature type="region of interest" description="Disordered" evidence="7">
    <location>
        <begin position="719"/>
        <end position="743"/>
    </location>
</feature>
<dbReference type="InterPro" id="IPR009091">
    <property type="entry name" value="RCC1/BLIP-II"/>
</dbReference>
<evidence type="ECO:0000256" key="6">
    <source>
        <dbReference type="PROSITE-ProRule" id="PRU01240"/>
    </source>
</evidence>
<evidence type="ECO:0000259" key="10">
    <source>
        <dbReference type="Pfam" id="PF25390"/>
    </source>
</evidence>
<keyword evidence="3" id="KW-0677">Repeat</keyword>
<dbReference type="PANTHER" id="PTHR45982:SF1">
    <property type="entry name" value="REGULATOR OF CHROMOSOME CONDENSATION"/>
    <property type="match status" value="1"/>
</dbReference>
<feature type="region of interest" description="Disordered" evidence="7">
    <location>
        <begin position="15"/>
        <end position="50"/>
    </location>
</feature>